<dbReference type="AlphaFoldDB" id="A0A484Z6A8"/>
<name>A0A484Z6A8_9ENTR</name>
<gene>
    <name evidence="2" type="ORF">NCTC12126_05207</name>
</gene>
<evidence type="ECO:0000256" key="1">
    <source>
        <dbReference type="SAM" id="Coils"/>
    </source>
</evidence>
<feature type="coiled-coil region" evidence="1">
    <location>
        <begin position="62"/>
        <end position="96"/>
    </location>
</feature>
<sequence>MAKEKLVSILVHTPFKLTLADGTATEYTKGLHDVPEEHAGHWFTQAHAELTDRVNADDGEDLQKLKDALAQRDEQLKANQDTIDALNMQIEDLNAQLAASLIGGEGGKNAEKPISTNRK</sequence>
<dbReference type="EMBL" id="CAADIW010000069">
    <property type="protein sequence ID" value="VFS43938.1"/>
    <property type="molecule type" value="Genomic_DNA"/>
</dbReference>
<accession>A0A484Z6A8</accession>
<evidence type="ECO:0008006" key="4">
    <source>
        <dbReference type="Google" id="ProtNLM"/>
    </source>
</evidence>
<keyword evidence="1" id="KW-0175">Coiled coil</keyword>
<evidence type="ECO:0000313" key="3">
    <source>
        <dbReference type="Proteomes" id="UP000351155"/>
    </source>
</evidence>
<dbReference type="Proteomes" id="UP000351155">
    <property type="component" value="Unassembled WGS sequence"/>
</dbReference>
<proteinExistence type="predicted"/>
<reference evidence="2 3" key="1">
    <citation type="submission" date="2019-03" db="EMBL/GenBank/DDBJ databases">
        <authorList>
            <consortium name="Pathogen Informatics"/>
        </authorList>
    </citation>
    <scope>NUCLEOTIDE SEQUENCE [LARGE SCALE GENOMIC DNA]</scope>
    <source>
        <strain evidence="2 3">NCTC12126</strain>
    </source>
</reference>
<protein>
    <recommendedName>
        <fullName evidence="4">Bacteriophage protein</fullName>
    </recommendedName>
</protein>
<evidence type="ECO:0000313" key="2">
    <source>
        <dbReference type="EMBL" id="VFS43938.1"/>
    </source>
</evidence>
<organism evidence="2 3">
    <name type="scientific">Enterobacter cancerogenus</name>
    <dbReference type="NCBI Taxonomy" id="69218"/>
    <lineage>
        <taxon>Bacteria</taxon>
        <taxon>Pseudomonadati</taxon>
        <taxon>Pseudomonadota</taxon>
        <taxon>Gammaproteobacteria</taxon>
        <taxon>Enterobacterales</taxon>
        <taxon>Enterobacteriaceae</taxon>
        <taxon>Enterobacter</taxon>
        <taxon>Enterobacter cloacae complex</taxon>
    </lineage>
</organism>